<dbReference type="GO" id="GO:0005524">
    <property type="term" value="F:ATP binding"/>
    <property type="evidence" value="ECO:0007669"/>
    <property type="project" value="UniProtKB-KW"/>
</dbReference>
<dbReference type="SUPFAM" id="SSF52540">
    <property type="entry name" value="P-loop containing nucleoside triphosphate hydrolases"/>
    <property type="match status" value="1"/>
</dbReference>
<dbReference type="Gene3D" id="3.40.50.300">
    <property type="entry name" value="P-loop containing nucleotide triphosphate hydrolases"/>
    <property type="match status" value="1"/>
</dbReference>
<dbReference type="SMART" id="SM00382">
    <property type="entry name" value="AAA"/>
    <property type="match status" value="1"/>
</dbReference>
<evidence type="ECO:0000313" key="7">
    <source>
        <dbReference type="Proteomes" id="UP001500339"/>
    </source>
</evidence>
<comment type="caution">
    <text evidence="6">The sequence shown here is derived from an EMBL/GenBank/DDBJ whole genome shotgun (WGS) entry which is preliminary data.</text>
</comment>
<name>A0ABN1IRB9_9CLOT</name>
<comment type="similarity">
    <text evidence="1">Belongs to the ABC transporter superfamily.</text>
</comment>
<evidence type="ECO:0000256" key="3">
    <source>
        <dbReference type="ARBA" id="ARBA00022741"/>
    </source>
</evidence>
<dbReference type="InterPro" id="IPR027417">
    <property type="entry name" value="P-loop_NTPase"/>
</dbReference>
<accession>A0ABN1IRB9</accession>
<dbReference type="InterPro" id="IPR003439">
    <property type="entry name" value="ABC_transporter-like_ATP-bd"/>
</dbReference>
<keyword evidence="4 6" id="KW-0067">ATP-binding</keyword>
<evidence type="ECO:0000256" key="4">
    <source>
        <dbReference type="ARBA" id="ARBA00022840"/>
    </source>
</evidence>
<feature type="domain" description="ABC transporter" evidence="5">
    <location>
        <begin position="3"/>
        <end position="237"/>
    </location>
</feature>
<organism evidence="6 7">
    <name type="scientific">Clostridium malenominatum</name>
    <dbReference type="NCBI Taxonomy" id="1539"/>
    <lineage>
        <taxon>Bacteria</taxon>
        <taxon>Bacillati</taxon>
        <taxon>Bacillota</taxon>
        <taxon>Clostridia</taxon>
        <taxon>Eubacteriales</taxon>
        <taxon>Clostridiaceae</taxon>
        <taxon>Clostridium</taxon>
    </lineage>
</organism>
<dbReference type="CDD" id="cd03214">
    <property type="entry name" value="ABC_Iron-Siderophores_B12_Hemin"/>
    <property type="match status" value="1"/>
</dbReference>
<evidence type="ECO:0000256" key="2">
    <source>
        <dbReference type="ARBA" id="ARBA00022448"/>
    </source>
</evidence>
<dbReference type="PANTHER" id="PTHR42734">
    <property type="entry name" value="METAL TRANSPORT SYSTEM ATP-BINDING PROTEIN TM_0124-RELATED"/>
    <property type="match status" value="1"/>
</dbReference>
<gene>
    <name evidence="6" type="ORF">GCM10008905_08120</name>
</gene>
<evidence type="ECO:0000313" key="6">
    <source>
        <dbReference type="EMBL" id="GAA0719715.1"/>
    </source>
</evidence>
<evidence type="ECO:0000259" key="5">
    <source>
        <dbReference type="PROSITE" id="PS50893"/>
    </source>
</evidence>
<dbReference type="PROSITE" id="PS50893">
    <property type="entry name" value="ABC_TRANSPORTER_2"/>
    <property type="match status" value="1"/>
</dbReference>
<dbReference type="PANTHER" id="PTHR42734:SF6">
    <property type="entry name" value="MOLYBDATE IMPORT ATP-BINDING PROTEIN MOLC"/>
    <property type="match status" value="1"/>
</dbReference>
<protein>
    <submittedName>
        <fullName evidence="6">ABC transporter ATP-binding protein</fullName>
    </submittedName>
</protein>
<keyword evidence="3" id="KW-0547">Nucleotide-binding</keyword>
<dbReference type="RefSeq" id="WP_343766939.1">
    <property type="nucleotide sequence ID" value="NZ_BAAACF010000001.1"/>
</dbReference>
<dbReference type="InterPro" id="IPR003593">
    <property type="entry name" value="AAA+_ATPase"/>
</dbReference>
<keyword evidence="7" id="KW-1185">Reference proteome</keyword>
<evidence type="ECO:0000256" key="1">
    <source>
        <dbReference type="ARBA" id="ARBA00005417"/>
    </source>
</evidence>
<dbReference type="PROSITE" id="PS00211">
    <property type="entry name" value="ABC_TRANSPORTER_1"/>
    <property type="match status" value="1"/>
</dbReference>
<dbReference type="Proteomes" id="UP001500339">
    <property type="component" value="Unassembled WGS sequence"/>
</dbReference>
<dbReference type="Pfam" id="PF00005">
    <property type="entry name" value="ABC_tran"/>
    <property type="match status" value="1"/>
</dbReference>
<dbReference type="InterPro" id="IPR050153">
    <property type="entry name" value="Metal_Ion_Import_ABC"/>
</dbReference>
<sequence>MKLKVDKLGFSYEKTPILKDISFETNSGEITCLLGPNGTGKTTLLKCISRIIPPSSGNVLVDGTLINKMNTKELAKLFSYVPQSTHTAFPISVIDTVLMGRVQNINFKVKEEDKEIVFNILEEMNLNNIAFKNINNLSGGERQRVFIAKAIAQQSPIILLDEPTSSLDMKNQLETLEIISSLVKEKNIMAIMSIHDLNIASMYGDKIIMLKNSGVYSYGNTKEVINEENIKQVYGVNTIVKNMDETTYTFLCKQ</sequence>
<dbReference type="EMBL" id="BAAACF010000001">
    <property type="protein sequence ID" value="GAA0719715.1"/>
    <property type="molecule type" value="Genomic_DNA"/>
</dbReference>
<keyword evidence="2" id="KW-0813">Transport</keyword>
<dbReference type="InterPro" id="IPR017871">
    <property type="entry name" value="ABC_transporter-like_CS"/>
</dbReference>
<proteinExistence type="inferred from homology"/>
<reference evidence="6 7" key="1">
    <citation type="journal article" date="2019" name="Int. J. Syst. Evol. Microbiol.">
        <title>The Global Catalogue of Microorganisms (GCM) 10K type strain sequencing project: providing services to taxonomists for standard genome sequencing and annotation.</title>
        <authorList>
            <consortium name="The Broad Institute Genomics Platform"/>
            <consortium name="The Broad Institute Genome Sequencing Center for Infectious Disease"/>
            <person name="Wu L."/>
            <person name="Ma J."/>
        </authorList>
    </citation>
    <scope>NUCLEOTIDE SEQUENCE [LARGE SCALE GENOMIC DNA]</scope>
    <source>
        <strain evidence="6 7">JCM 1405</strain>
    </source>
</reference>